<proteinExistence type="predicted"/>
<keyword evidence="5" id="KW-1185">Reference proteome</keyword>
<evidence type="ECO:0000256" key="2">
    <source>
        <dbReference type="ARBA" id="ARBA00023242"/>
    </source>
</evidence>
<feature type="non-terminal residue" evidence="4">
    <location>
        <position position="1"/>
    </location>
</feature>
<dbReference type="OrthoDB" id="1720556at2759"/>
<dbReference type="AlphaFoldDB" id="A0A2Z6MYS1"/>
<evidence type="ECO:0000313" key="4">
    <source>
        <dbReference type="EMBL" id="GAU28855.1"/>
    </source>
</evidence>
<organism evidence="4 5">
    <name type="scientific">Trifolium subterraneum</name>
    <name type="common">Subterranean clover</name>
    <dbReference type="NCBI Taxonomy" id="3900"/>
    <lineage>
        <taxon>Eukaryota</taxon>
        <taxon>Viridiplantae</taxon>
        <taxon>Streptophyta</taxon>
        <taxon>Embryophyta</taxon>
        <taxon>Tracheophyta</taxon>
        <taxon>Spermatophyta</taxon>
        <taxon>Magnoliopsida</taxon>
        <taxon>eudicotyledons</taxon>
        <taxon>Gunneridae</taxon>
        <taxon>Pentapetalae</taxon>
        <taxon>rosids</taxon>
        <taxon>fabids</taxon>
        <taxon>Fabales</taxon>
        <taxon>Fabaceae</taxon>
        <taxon>Papilionoideae</taxon>
        <taxon>50 kb inversion clade</taxon>
        <taxon>NPAAA clade</taxon>
        <taxon>Hologalegina</taxon>
        <taxon>IRL clade</taxon>
        <taxon>Trifolieae</taxon>
        <taxon>Trifolium</taxon>
    </lineage>
</organism>
<dbReference type="Pfam" id="PF12047">
    <property type="entry name" value="DNMT1-RFD"/>
    <property type="match status" value="1"/>
</dbReference>
<reference evidence="5" key="1">
    <citation type="journal article" date="2017" name="Front. Plant Sci.">
        <title>Climate Clever Clovers: New Paradigm to Reduce the Environmental Footprint of Ruminants by Breeding Low Methanogenic Forages Utilizing Haplotype Variation.</title>
        <authorList>
            <person name="Kaur P."/>
            <person name="Appels R."/>
            <person name="Bayer P.E."/>
            <person name="Keeble-Gagnere G."/>
            <person name="Wang J."/>
            <person name="Hirakawa H."/>
            <person name="Shirasawa K."/>
            <person name="Vercoe P."/>
            <person name="Stefanova K."/>
            <person name="Durmic Z."/>
            <person name="Nichols P."/>
            <person name="Revell C."/>
            <person name="Isobe S.N."/>
            <person name="Edwards D."/>
            <person name="Erskine W."/>
        </authorList>
    </citation>
    <scope>NUCLEOTIDE SEQUENCE [LARGE SCALE GENOMIC DNA]</scope>
    <source>
        <strain evidence="5">cv. Daliak</strain>
    </source>
</reference>
<name>A0A2Z6MYS1_TRISU</name>
<accession>A0A2Z6MYS1</accession>
<dbReference type="EMBL" id="DF973381">
    <property type="protein sequence ID" value="GAU28855.1"/>
    <property type="molecule type" value="Genomic_DNA"/>
</dbReference>
<dbReference type="GO" id="GO:0005634">
    <property type="term" value="C:nucleus"/>
    <property type="evidence" value="ECO:0007669"/>
    <property type="project" value="UniProtKB-SubCell"/>
</dbReference>
<keyword evidence="2" id="KW-0539">Nucleus</keyword>
<comment type="subcellular location">
    <subcellularLocation>
        <location evidence="1">Nucleus</location>
    </subcellularLocation>
</comment>
<feature type="non-terminal residue" evidence="4">
    <location>
        <position position="310"/>
    </location>
</feature>
<dbReference type="InterPro" id="IPR022702">
    <property type="entry name" value="Cytosine_MeTrfase1_RFD"/>
</dbReference>
<feature type="domain" description="RFTS" evidence="3">
    <location>
        <begin position="114"/>
        <end position="266"/>
    </location>
</feature>
<evidence type="ECO:0000259" key="3">
    <source>
        <dbReference type="Pfam" id="PF12047"/>
    </source>
</evidence>
<evidence type="ECO:0000256" key="1">
    <source>
        <dbReference type="ARBA" id="ARBA00004123"/>
    </source>
</evidence>
<protein>
    <recommendedName>
        <fullName evidence="3">RFTS domain-containing protein</fullName>
    </recommendedName>
</protein>
<gene>
    <name evidence="4" type="ORF">TSUD_21920</name>
</gene>
<dbReference type="Proteomes" id="UP000242715">
    <property type="component" value="Unassembled WGS sequence"/>
</dbReference>
<sequence>EISLDELLAGMARSMSGSKYFSGTASLKAFIISHGEFIYKQLIGLDTMLMEDDKEFEDIPALIALRDESKKFYIKINEDEIANDYPLPAYYKSSLHEAEESIIFYNDYDVYNIKDLPRSMLHNWALYNSDSRLISLELLLMKPCSEIDVIIYGSGQMTADDGSGFHLDKEEGQCSSASGAQATDGIPICLSAIKEWKIEFGSSMVFISIRTDMAWYRLGKPSKQYTPWYDTVLKTARIALSIIRFLKDQGCVSRLSFEDVIKKVSEYKQDHKSYISSDPVAVERYVVVHGQMILQLFAEFPDDKIRKSSF</sequence>
<evidence type="ECO:0000313" key="5">
    <source>
        <dbReference type="Proteomes" id="UP000242715"/>
    </source>
</evidence>